<protein>
    <recommendedName>
        <fullName evidence="3">Secreted protein</fullName>
    </recommendedName>
</protein>
<reference evidence="2" key="1">
    <citation type="submission" date="2021-01" db="EMBL/GenBank/DDBJ databases">
        <authorList>
            <person name="Corre E."/>
            <person name="Pelletier E."/>
            <person name="Niang G."/>
            <person name="Scheremetjew M."/>
            <person name="Finn R."/>
            <person name="Kale V."/>
            <person name="Holt S."/>
            <person name="Cochrane G."/>
            <person name="Meng A."/>
            <person name="Brown T."/>
            <person name="Cohen L."/>
        </authorList>
    </citation>
    <scope>NUCLEOTIDE SEQUENCE</scope>
    <source>
        <strain evidence="2">Ras09</strain>
    </source>
</reference>
<dbReference type="EMBL" id="HBIA01004296">
    <property type="protein sequence ID" value="CAE0230466.1"/>
    <property type="molecule type" value="Transcribed_RNA"/>
</dbReference>
<feature type="signal peptide" evidence="1">
    <location>
        <begin position="1"/>
        <end position="17"/>
    </location>
</feature>
<evidence type="ECO:0000256" key="1">
    <source>
        <dbReference type="SAM" id="SignalP"/>
    </source>
</evidence>
<organism evidence="2">
    <name type="scientific">Strombidium rassoulzadegani</name>
    <dbReference type="NCBI Taxonomy" id="1082188"/>
    <lineage>
        <taxon>Eukaryota</taxon>
        <taxon>Sar</taxon>
        <taxon>Alveolata</taxon>
        <taxon>Ciliophora</taxon>
        <taxon>Intramacronucleata</taxon>
        <taxon>Spirotrichea</taxon>
        <taxon>Oligotrichia</taxon>
        <taxon>Strombidiidae</taxon>
        <taxon>Strombidium</taxon>
    </lineage>
</organism>
<dbReference type="AlphaFoldDB" id="A0A7S3CKB7"/>
<evidence type="ECO:0000313" key="2">
    <source>
        <dbReference type="EMBL" id="CAE0230466.1"/>
    </source>
</evidence>
<gene>
    <name evidence="2" type="ORF">SRAS04492_LOCUS2260</name>
</gene>
<feature type="chain" id="PRO_5030841841" description="Secreted protein" evidence="1">
    <location>
        <begin position="18"/>
        <end position="202"/>
    </location>
</feature>
<proteinExistence type="predicted"/>
<name>A0A7S3CKB7_9SPIT</name>
<evidence type="ECO:0008006" key="3">
    <source>
        <dbReference type="Google" id="ProtNLM"/>
    </source>
</evidence>
<accession>A0A7S3CKB7</accession>
<keyword evidence="1" id="KW-0732">Signal</keyword>
<sequence length="202" mass="21096">MAALSVLLLVGSAVVVGLLSEDLLAVSGLATLGRLPGGVHPGLAFQHVLLAVLVEKVALVLVGELRVVGLENLGPVLAEVGVDEVLVLGGVVVHVVHPALPAGRDLLGNRGEELSSVGELHPPPLVLVLVREVLVVAVAELVHADQGRDLVGEAGLLVRGFVDFAPEDSAHEPLLAVELPELRVEHTRVDAPRSHCYLSPRR</sequence>